<proteinExistence type="predicted"/>
<reference evidence="1" key="2">
    <citation type="journal article" date="2021" name="Genome Biol. Evol.">
        <title>Developing a high-quality reference genome for a parasitic bivalve with doubly uniparental inheritance (Bivalvia: Unionida).</title>
        <authorList>
            <person name="Smith C.H."/>
        </authorList>
    </citation>
    <scope>NUCLEOTIDE SEQUENCE</scope>
    <source>
        <strain evidence="1">CHS0354</strain>
        <tissue evidence="1">Mantle</tissue>
    </source>
</reference>
<evidence type="ECO:0000313" key="1">
    <source>
        <dbReference type="EMBL" id="KAK3610242.1"/>
    </source>
</evidence>
<name>A0AAE0TH43_9BIVA</name>
<reference evidence="1" key="1">
    <citation type="journal article" date="2021" name="Genome Biol. Evol.">
        <title>A High-Quality Reference Genome for a Parasitic Bivalve with Doubly Uniparental Inheritance (Bivalvia: Unionida).</title>
        <authorList>
            <person name="Smith C.H."/>
        </authorList>
    </citation>
    <scope>NUCLEOTIDE SEQUENCE</scope>
    <source>
        <strain evidence="1">CHS0354</strain>
    </source>
</reference>
<gene>
    <name evidence="1" type="ORF">CHS0354_022295</name>
</gene>
<accession>A0AAE0TH43</accession>
<protein>
    <submittedName>
        <fullName evidence="1">Uncharacterized protein</fullName>
    </submittedName>
</protein>
<dbReference type="EMBL" id="JAEAOA010001352">
    <property type="protein sequence ID" value="KAK3610242.1"/>
    <property type="molecule type" value="Genomic_DNA"/>
</dbReference>
<organism evidence="1 2">
    <name type="scientific">Potamilus streckersoni</name>
    <dbReference type="NCBI Taxonomy" id="2493646"/>
    <lineage>
        <taxon>Eukaryota</taxon>
        <taxon>Metazoa</taxon>
        <taxon>Spiralia</taxon>
        <taxon>Lophotrochozoa</taxon>
        <taxon>Mollusca</taxon>
        <taxon>Bivalvia</taxon>
        <taxon>Autobranchia</taxon>
        <taxon>Heteroconchia</taxon>
        <taxon>Palaeoheterodonta</taxon>
        <taxon>Unionida</taxon>
        <taxon>Unionoidea</taxon>
        <taxon>Unionidae</taxon>
        <taxon>Ambleminae</taxon>
        <taxon>Lampsilini</taxon>
        <taxon>Potamilus</taxon>
    </lineage>
</organism>
<comment type="caution">
    <text evidence="1">The sequence shown here is derived from an EMBL/GenBank/DDBJ whole genome shotgun (WGS) entry which is preliminary data.</text>
</comment>
<keyword evidence="2" id="KW-1185">Reference proteome</keyword>
<dbReference type="AlphaFoldDB" id="A0AAE0TH43"/>
<dbReference type="Proteomes" id="UP001195483">
    <property type="component" value="Unassembled WGS sequence"/>
</dbReference>
<sequence length="78" mass="9330">MLVHQLERNAEIMLMGRRENIENYVKSLVKEMLSLQFMNSNWRRQHTLYLDVVMESIFSSTIVLELENLSRESLSIDR</sequence>
<evidence type="ECO:0000313" key="2">
    <source>
        <dbReference type="Proteomes" id="UP001195483"/>
    </source>
</evidence>
<reference evidence="1" key="3">
    <citation type="submission" date="2023-05" db="EMBL/GenBank/DDBJ databases">
        <authorList>
            <person name="Smith C.H."/>
        </authorList>
    </citation>
    <scope>NUCLEOTIDE SEQUENCE</scope>
    <source>
        <strain evidence="1">CHS0354</strain>
        <tissue evidence="1">Mantle</tissue>
    </source>
</reference>